<name>A0ABQ6N1S3_9STRA</name>
<dbReference type="SUPFAM" id="SSF54637">
    <property type="entry name" value="Thioesterase/thiol ester dehydrase-isomerase"/>
    <property type="match status" value="1"/>
</dbReference>
<dbReference type="Gene3D" id="3.10.129.10">
    <property type="entry name" value="Hotdog Thioesterase"/>
    <property type="match status" value="1"/>
</dbReference>
<dbReference type="Pfam" id="PF01575">
    <property type="entry name" value="MaoC_dehydratas"/>
    <property type="match status" value="1"/>
</dbReference>
<evidence type="ECO:0000313" key="2">
    <source>
        <dbReference type="EMBL" id="GMI37946.1"/>
    </source>
</evidence>
<reference evidence="2 3" key="1">
    <citation type="journal article" date="2023" name="Commun. Biol.">
        <title>Genome analysis of Parmales, the sister group of diatoms, reveals the evolutionary specialization of diatoms from phago-mixotrophs to photoautotrophs.</title>
        <authorList>
            <person name="Ban H."/>
            <person name="Sato S."/>
            <person name="Yoshikawa S."/>
            <person name="Yamada K."/>
            <person name="Nakamura Y."/>
            <person name="Ichinomiya M."/>
            <person name="Sato N."/>
            <person name="Blanc-Mathieu R."/>
            <person name="Endo H."/>
            <person name="Kuwata A."/>
            <person name="Ogata H."/>
        </authorList>
    </citation>
    <scope>NUCLEOTIDE SEQUENCE [LARGE SCALE GENOMIC DNA]</scope>
</reference>
<feature type="domain" description="MaoC-like" evidence="1">
    <location>
        <begin position="196"/>
        <end position="235"/>
    </location>
</feature>
<protein>
    <recommendedName>
        <fullName evidence="1">MaoC-like domain-containing protein</fullName>
    </recommendedName>
</protein>
<dbReference type="PANTHER" id="PTHR43841">
    <property type="entry name" value="3-HYDROXYACYL-THIOESTER DEHYDRATASE HTDX-RELATED"/>
    <property type="match status" value="1"/>
</dbReference>
<proteinExistence type="predicted"/>
<keyword evidence="3" id="KW-1185">Reference proteome</keyword>
<accession>A0ABQ6N1S3</accession>
<dbReference type="EMBL" id="BRYB01002004">
    <property type="protein sequence ID" value="GMI37946.1"/>
    <property type="molecule type" value="Genomic_DNA"/>
</dbReference>
<evidence type="ECO:0000259" key="1">
    <source>
        <dbReference type="Pfam" id="PF01575"/>
    </source>
</evidence>
<sequence length="298" mass="32688">MSLPSALGIYVRAALGGVYKQRSLSPDTKLLSLPSERFAISIDPAHVEAYLQTVGGSAPDGSTLPLGYLQCYLNALPMNHLTSPGFPLNVIGSVHEKTEIQSLRNVKASESLLATSRMLPEIERSDKGDWLFSHETEIESEGQAVMLLRNTFRVFNPERNKVQVEPKSGQPAVDYQAEDSGFTKAGQFDFPLDTGRRYATLNGDWNPIHVHPIPAKLFGFPSCIAHGMFSVCNMLHTEAVSDKLYEREDTAVTVTASFVRPTILPATVEAWYDGSEYAMGYTKGGEFKATVKGEVVVK</sequence>
<organism evidence="2 3">
    <name type="scientific">Tetraparma gracilis</name>
    <dbReference type="NCBI Taxonomy" id="2962635"/>
    <lineage>
        <taxon>Eukaryota</taxon>
        <taxon>Sar</taxon>
        <taxon>Stramenopiles</taxon>
        <taxon>Ochrophyta</taxon>
        <taxon>Bolidophyceae</taxon>
        <taxon>Parmales</taxon>
        <taxon>Triparmaceae</taxon>
        <taxon>Tetraparma</taxon>
    </lineage>
</organism>
<dbReference type="InterPro" id="IPR002539">
    <property type="entry name" value="MaoC-like_dom"/>
</dbReference>
<dbReference type="InterPro" id="IPR029069">
    <property type="entry name" value="HotDog_dom_sf"/>
</dbReference>
<dbReference type="Proteomes" id="UP001165060">
    <property type="component" value="Unassembled WGS sequence"/>
</dbReference>
<comment type="caution">
    <text evidence="2">The sequence shown here is derived from an EMBL/GenBank/DDBJ whole genome shotgun (WGS) entry which is preliminary data.</text>
</comment>
<gene>
    <name evidence="2" type="ORF">TeGR_g1095</name>
</gene>
<dbReference type="PANTHER" id="PTHR43841:SF3">
    <property type="entry name" value="(3R)-HYDROXYACYL-ACP DEHYDRATASE SUBUNIT HADB"/>
    <property type="match status" value="1"/>
</dbReference>
<evidence type="ECO:0000313" key="3">
    <source>
        <dbReference type="Proteomes" id="UP001165060"/>
    </source>
</evidence>